<dbReference type="AlphaFoldDB" id="A0A326TSU9"/>
<name>A0A326TSU9_THEHA</name>
<dbReference type="Proteomes" id="UP000248806">
    <property type="component" value="Unassembled WGS sequence"/>
</dbReference>
<gene>
    <name evidence="2" type="ORF">EI42_06051</name>
</gene>
<protein>
    <submittedName>
        <fullName evidence="2">AhpC/TSA family protein</fullName>
    </submittedName>
</protein>
<dbReference type="InterPro" id="IPR036249">
    <property type="entry name" value="Thioredoxin-like_sf"/>
</dbReference>
<dbReference type="SUPFAM" id="SSF52833">
    <property type="entry name" value="Thioredoxin-like"/>
    <property type="match status" value="1"/>
</dbReference>
<keyword evidence="3" id="KW-1185">Reference proteome</keyword>
<feature type="transmembrane region" description="Helical" evidence="1">
    <location>
        <begin position="6"/>
        <end position="27"/>
    </location>
</feature>
<evidence type="ECO:0000313" key="2">
    <source>
        <dbReference type="EMBL" id="PZW19492.1"/>
    </source>
</evidence>
<evidence type="ECO:0000313" key="3">
    <source>
        <dbReference type="Proteomes" id="UP000248806"/>
    </source>
</evidence>
<dbReference type="EMBL" id="QKUF01000046">
    <property type="protein sequence ID" value="PZW19492.1"/>
    <property type="molecule type" value="Genomic_DNA"/>
</dbReference>
<proteinExistence type="predicted"/>
<organism evidence="2 3">
    <name type="scientific">Thermosporothrix hazakensis</name>
    <dbReference type="NCBI Taxonomy" id="644383"/>
    <lineage>
        <taxon>Bacteria</taxon>
        <taxon>Bacillati</taxon>
        <taxon>Chloroflexota</taxon>
        <taxon>Ktedonobacteria</taxon>
        <taxon>Ktedonobacterales</taxon>
        <taxon>Thermosporotrichaceae</taxon>
        <taxon>Thermosporothrix</taxon>
    </lineage>
</organism>
<sequence>MPVPWMICILALWVLVIGETVLLILLLRALGALKLKTTPIEEPEGLKIGTIAPSFVFQDGSGNENALKQTDGRRRMLLFLRPGCPACVEAIRLAKAVQGRQEVPDILLFGLADAQTNKVYAREQELQIPLLTPVSPSCDELYAIRSVPFAFVVDEQRQVLAKGVASHPLLFEQLLTTKNELVASSL</sequence>
<comment type="caution">
    <text evidence="2">The sequence shown here is derived from an EMBL/GenBank/DDBJ whole genome shotgun (WGS) entry which is preliminary data.</text>
</comment>
<keyword evidence="1" id="KW-1133">Transmembrane helix</keyword>
<reference evidence="2 3" key="1">
    <citation type="submission" date="2018-06" db="EMBL/GenBank/DDBJ databases">
        <title>Genomic Encyclopedia of Archaeal and Bacterial Type Strains, Phase II (KMG-II): from individual species to whole genera.</title>
        <authorList>
            <person name="Goeker M."/>
        </authorList>
    </citation>
    <scope>NUCLEOTIDE SEQUENCE [LARGE SCALE GENOMIC DNA]</scope>
    <source>
        <strain evidence="2 3">ATCC BAA-1881</strain>
    </source>
</reference>
<dbReference type="OrthoDB" id="9809746at2"/>
<dbReference type="RefSeq" id="WP_111326266.1">
    <property type="nucleotide sequence ID" value="NZ_BIFX01000003.1"/>
</dbReference>
<accession>A0A326TSU9</accession>
<dbReference type="Gene3D" id="3.40.30.10">
    <property type="entry name" value="Glutaredoxin"/>
    <property type="match status" value="1"/>
</dbReference>
<evidence type="ECO:0000256" key="1">
    <source>
        <dbReference type="SAM" id="Phobius"/>
    </source>
</evidence>
<keyword evidence="1" id="KW-0472">Membrane</keyword>
<keyword evidence="1" id="KW-0812">Transmembrane</keyword>